<reference evidence="13" key="1">
    <citation type="submission" date="2015-08" db="EMBL/GenBank/DDBJ databases">
        <authorList>
            <person name="Babu N.S."/>
            <person name="Beckwith C.J."/>
            <person name="Beseler K.G."/>
            <person name="Brison A."/>
            <person name="Carone J.V."/>
            <person name="Caskin T.P."/>
            <person name="Diamond M."/>
            <person name="Durham M.E."/>
            <person name="Foxe J.M."/>
            <person name="Go M."/>
            <person name="Henderson B.A."/>
            <person name="Jones I.B."/>
            <person name="McGettigan J.A."/>
            <person name="Micheletti S.J."/>
            <person name="Nasrallah M.E."/>
            <person name="Ortiz D."/>
            <person name="Piller C.R."/>
            <person name="Privatt S.R."/>
            <person name="Schneider S.L."/>
            <person name="Sharp S."/>
            <person name="Smith T.C."/>
            <person name="Stanton J.D."/>
            <person name="Ullery H.E."/>
            <person name="Wilson R.J."/>
            <person name="Serrano M.G."/>
            <person name="Buck G."/>
            <person name="Lee V."/>
            <person name="Wang Y."/>
            <person name="Carvalho R."/>
            <person name="Voegtly L."/>
            <person name="Shi R."/>
            <person name="Duckworth R."/>
            <person name="Johnson A."/>
            <person name="Loviza R."/>
            <person name="Walstead R."/>
            <person name="Shah Z."/>
            <person name="Kiflezghi M."/>
            <person name="Wade K."/>
            <person name="Ball S.L."/>
            <person name="Bradley K.W."/>
            <person name="Asai D.J."/>
            <person name="Bowman C.A."/>
            <person name="Russell D.A."/>
            <person name="Pope W.H."/>
            <person name="Jacobs-Sera D."/>
            <person name="Hendrix R.W."/>
            <person name="Hatfull G.F."/>
        </authorList>
    </citation>
    <scope>NUCLEOTIDE SEQUENCE</scope>
</reference>
<feature type="compositionally biased region" description="Basic and acidic residues" evidence="11">
    <location>
        <begin position="1293"/>
        <end position="1308"/>
    </location>
</feature>
<dbReference type="PROSITE" id="PS51714">
    <property type="entry name" value="G_BMS1"/>
    <property type="match status" value="1"/>
</dbReference>
<evidence type="ECO:0000256" key="11">
    <source>
        <dbReference type="SAM" id="MobiDB-lite"/>
    </source>
</evidence>
<feature type="compositionally biased region" description="Gly residues" evidence="11">
    <location>
        <begin position="754"/>
        <end position="766"/>
    </location>
</feature>
<feature type="region of interest" description="Disordered" evidence="11">
    <location>
        <begin position="735"/>
        <end position="781"/>
    </location>
</feature>
<feature type="compositionally biased region" description="Basic residues" evidence="11">
    <location>
        <begin position="1"/>
        <end position="25"/>
    </location>
</feature>
<dbReference type="InterPro" id="IPR003593">
    <property type="entry name" value="AAA+_ATPase"/>
</dbReference>
<dbReference type="FunFam" id="3.40.50.300:FF:000105">
    <property type="entry name" value="BMS1 ribosome biogenesis factor"/>
    <property type="match status" value="1"/>
</dbReference>
<keyword evidence="8" id="KW-0539">Nucleus</keyword>
<dbReference type="GO" id="GO:0005525">
    <property type="term" value="F:GTP binding"/>
    <property type="evidence" value="ECO:0007669"/>
    <property type="project" value="UniProtKB-KW"/>
</dbReference>
<evidence type="ECO:0000256" key="9">
    <source>
        <dbReference type="ARBA" id="ARBA00049117"/>
    </source>
</evidence>
<feature type="compositionally biased region" description="Acidic residues" evidence="11">
    <location>
        <begin position="685"/>
        <end position="704"/>
    </location>
</feature>
<dbReference type="InterPro" id="IPR012948">
    <property type="entry name" value="AARP2CN"/>
</dbReference>
<dbReference type="CDD" id="cd01882">
    <property type="entry name" value="BMS1"/>
    <property type="match status" value="1"/>
</dbReference>
<dbReference type="GO" id="GO:0003924">
    <property type="term" value="F:GTPase activity"/>
    <property type="evidence" value="ECO:0007669"/>
    <property type="project" value="TreeGrafter"/>
</dbReference>
<proteinExistence type="inferred from homology"/>
<evidence type="ECO:0000256" key="10">
    <source>
        <dbReference type="ARBA" id="ARBA00061391"/>
    </source>
</evidence>
<feature type="compositionally biased region" description="Acidic residues" evidence="11">
    <location>
        <begin position="538"/>
        <end position="551"/>
    </location>
</feature>
<dbReference type="SUPFAM" id="SSF52540">
    <property type="entry name" value="P-loop containing nucleoside triphosphate hydrolases"/>
    <property type="match status" value="1"/>
</dbReference>
<evidence type="ECO:0000256" key="4">
    <source>
        <dbReference type="ARBA" id="ARBA00022741"/>
    </source>
</evidence>
<feature type="region of interest" description="Disordered" evidence="11">
    <location>
        <begin position="587"/>
        <end position="634"/>
    </location>
</feature>
<dbReference type="SMART" id="SM01362">
    <property type="entry name" value="DUF663"/>
    <property type="match status" value="1"/>
</dbReference>
<sequence>MAEKTHRKKQSGTKAQKRKKAVNKKKGVDDKERKKNPKAFVFASRGRAKIQQARTADRDQKRMHVPAVEKTPSEPPPFTVLVHGPPGVGKTTLIKALIKHWTRQDVKDVKGPITLVAGKARRLTFIECPQDLSATIDASKYADLVLLLVDGAFGFEMETFEFLNMLQVHGFPKVMGVLTHLDGYKDTKALKKTKKSLKHRFWSEIYQGAKLFYLSGMRHGKYLKREILNLARFISVMKFRPLSWRMEHPFLVADRFEDVTDPASIKADPKADRDVTLYGYVRGTNWRAGSRVHLAGVGDYQIEELTPLPDPCPLPATSQSGKRRSLSEKDRLLYAPMSDVGGLLYDADAMYIDIPDWKVQYSAAGAANGRADGETMIRELASTRHGIDEQLQGAEIQVFKGAKPLPADGAASSDEEENEDESADESGDEAASTGGSGSSDDESEGGSDSDEEGEPHQRDSLPGQEVVLAADGRHRRRAVFSTTLEPRAGSGENSSDENSGSDSDDEPGTAPRSRGALEDDEEGSDPESGSETTSNEEGGGEDDDGDEDEEGLGAAARWKAAMLERAAALFSHRAANLHAAVYGERAVGPPASQRLPRAEPEAPSSDGDEDDDGDLFRPREAVRGMQGPPSGLEDCSRAWAAWDATLAAWADDAAVEGLRNRFVTGDWAAAEERSAARPRDGGAGADEDPGSEEEEVYGDFEDVETGDRFEGSADPATRAAAAAIKLSAEEERKELDAKRASKKAAFDAEYDQGGSRGVKDGTGGGKASSKTSKEDVEEEGETYYDALKKDLAERQARTDAALSTLGPDQRLAMEGHRPGDYVRLRFRGLPCELVRHFDPRSPVLVGGLGGGEEGVGCQQVRLKRHRWFPRILKNRDPLVVSVGWRRYQALPVYGMQDNNGRHRMLKYTPEHAHCLAAWWGPLAPPGTGVLAVQKLHGEGRGWRIAATGVVLSLDASLRIVKKLKLVGTPHKILRHTAFVSGMFNSELEAAKFEGAGIRTVSGIRGTIKKALRAGVQGAKDGTFRATFEDKPLLSDMIFLRAWVAVDIPRFFNPITNLLEPRAAPAPRAPKPSKNRKREEEPEREAAAMLPQGSRGGEVAARDHGRFEACMAFKGARPGMVFKLGSRGMGYYQDGDDEAAAAGAEAPAEGAEGAGAGAGHGAAEPGSWVGMRTVADLRREQGVGAPRESDSLYRAIERKPRVFNPLKIPKNLQAALPFKSKPKTEAARKRKSLEQRRAVVLEPEEKRAATLLNQLNAIRNAKAGVRREARQKQLKQLAKRREAEEAWRAQFNKEERKKRYVEQGQQEKRAAKKARAN</sequence>
<dbReference type="GO" id="GO:0005654">
    <property type="term" value="C:nucleoplasm"/>
    <property type="evidence" value="ECO:0007669"/>
    <property type="project" value="UniProtKB-ARBA"/>
</dbReference>
<feature type="region of interest" description="Disordered" evidence="11">
    <location>
        <begin position="1141"/>
        <end position="1166"/>
    </location>
</feature>
<feature type="compositionally biased region" description="Basic and acidic residues" evidence="11">
    <location>
        <begin position="670"/>
        <end position="680"/>
    </location>
</feature>
<feature type="compositionally biased region" description="Acidic residues" evidence="11">
    <location>
        <begin position="413"/>
        <end position="428"/>
    </location>
</feature>
<keyword evidence="5" id="KW-0378">Hydrolase</keyword>
<dbReference type="EMBL" id="GDKF01009049">
    <property type="protein sequence ID" value="JAT69573.1"/>
    <property type="molecule type" value="Transcribed_RNA"/>
</dbReference>
<evidence type="ECO:0000256" key="7">
    <source>
        <dbReference type="ARBA" id="ARBA00023134"/>
    </source>
</evidence>
<dbReference type="GO" id="GO:0000479">
    <property type="term" value="P:endonucleolytic cleavage of tricistronic rRNA transcript (SSU-rRNA, 5.8S rRNA, LSU-rRNA)"/>
    <property type="evidence" value="ECO:0007669"/>
    <property type="project" value="TreeGrafter"/>
</dbReference>
<feature type="compositionally biased region" description="Basic and acidic residues" evidence="11">
    <location>
        <begin position="1076"/>
        <end position="1085"/>
    </location>
</feature>
<feature type="domain" description="Bms1-type G" evidence="12">
    <location>
        <begin position="75"/>
        <end position="240"/>
    </location>
</feature>
<evidence type="ECO:0000256" key="2">
    <source>
        <dbReference type="ARBA" id="ARBA00022517"/>
    </source>
</evidence>
<evidence type="ECO:0000259" key="12">
    <source>
        <dbReference type="PROSITE" id="PS51714"/>
    </source>
</evidence>
<dbReference type="Pfam" id="PF00004">
    <property type="entry name" value="AAA"/>
    <property type="match status" value="1"/>
</dbReference>
<dbReference type="InterPro" id="IPR007034">
    <property type="entry name" value="BMS1_TSR1_C"/>
</dbReference>
<dbReference type="SMART" id="SM00382">
    <property type="entry name" value="AAA"/>
    <property type="match status" value="1"/>
</dbReference>
<feature type="region of interest" description="Disordered" evidence="11">
    <location>
        <begin position="1293"/>
        <end position="1316"/>
    </location>
</feature>
<keyword evidence="7" id="KW-0342">GTP-binding</keyword>
<evidence type="ECO:0000256" key="3">
    <source>
        <dbReference type="ARBA" id="ARBA00022553"/>
    </source>
</evidence>
<gene>
    <name evidence="13" type="ORF">g.67347</name>
</gene>
<accession>A0A1D1ZS82</accession>
<comment type="similarity">
    <text evidence="10">Belongs to the TRAFAC class translation factor GTPase superfamily. Bms1-like GTPase family. BMS1 subfamily.</text>
</comment>
<evidence type="ECO:0000256" key="6">
    <source>
        <dbReference type="ARBA" id="ARBA00022840"/>
    </source>
</evidence>
<dbReference type="Gene3D" id="3.40.50.300">
    <property type="entry name" value="P-loop containing nucleotide triphosphate hydrolases"/>
    <property type="match status" value="1"/>
</dbReference>
<dbReference type="Pfam" id="PF08142">
    <property type="entry name" value="AARP2CN"/>
    <property type="match status" value="1"/>
</dbReference>
<protein>
    <recommendedName>
        <fullName evidence="12">Bms1-type G domain-containing protein</fullName>
    </recommendedName>
</protein>
<dbReference type="InterPro" id="IPR037875">
    <property type="entry name" value="Bms1_N"/>
</dbReference>
<comment type="subcellular location">
    <subcellularLocation>
        <location evidence="1">Nucleus</location>
        <location evidence="1">Nucleolus</location>
    </subcellularLocation>
</comment>
<dbReference type="GO" id="GO:0016887">
    <property type="term" value="F:ATP hydrolysis activity"/>
    <property type="evidence" value="ECO:0007669"/>
    <property type="project" value="InterPro"/>
</dbReference>
<comment type="catalytic activity">
    <reaction evidence="9">
        <text>GTP + H2O = GDP + phosphate + H(+)</text>
        <dbReference type="Rhea" id="RHEA:19669"/>
        <dbReference type="ChEBI" id="CHEBI:15377"/>
        <dbReference type="ChEBI" id="CHEBI:15378"/>
        <dbReference type="ChEBI" id="CHEBI:37565"/>
        <dbReference type="ChEBI" id="CHEBI:43474"/>
        <dbReference type="ChEBI" id="CHEBI:58189"/>
    </reaction>
    <physiologicalReaction direction="left-to-right" evidence="9">
        <dbReference type="Rhea" id="RHEA:19670"/>
    </physiologicalReaction>
</comment>
<keyword evidence="2" id="KW-0690">Ribosome biogenesis</keyword>
<evidence type="ECO:0000256" key="5">
    <source>
        <dbReference type="ARBA" id="ARBA00022801"/>
    </source>
</evidence>
<dbReference type="GO" id="GO:0005524">
    <property type="term" value="F:ATP binding"/>
    <property type="evidence" value="ECO:0007669"/>
    <property type="project" value="UniProtKB-KW"/>
</dbReference>
<feature type="region of interest" description="Disordered" evidence="11">
    <location>
        <begin position="1061"/>
        <end position="1097"/>
    </location>
</feature>
<keyword evidence="3" id="KW-0597">Phosphoprotein</keyword>
<dbReference type="GO" id="GO:0000462">
    <property type="term" value="P:maturation of SSU-rRNA from tricistronic rRNA transcript (SSU-rRNA, 5.8S rRNA, LSU-rRNA)"/>
    <property type="evidence" value="ECO:0007669"/>
    <property type="project" value="TreeGrafter"/>
</dbReference>
<evidence type="ECO:0000313" key="13">
    <source>
        <dbReference type="EMBL" id="JAT69573.1"/>
    </source>
</evidence>
<name>A0A1D1ZS82_AUXPR</name>
<dbReference type="InterPro" id="IPR030387">
    <property type="entry name" value="G_Bms1/Tsr1_dom"/>
</dbReference>
<feature type="compositionally biased region" description="Low complexity" evidence="11">
    <location>
        <begin position="489"/>
        <end position="501"/>
    </location>
</feature>
<feature type="region of interest" description="Disordered" evidence="11">
    <location>
        <begin position="670"/>
        <end position="720"/>
    </location>
</feature>
<dbReference type="GO" id="GO:0030686">
    <property type="term" value="C:90S preribosome"/>
    <property type="evidence" value="ECO:0007669"/>
    <property type="project" value="TreeGrafter"/>
</dbReference>
<keyword evidence="4" id="KW-0547">Nucleotide-binding</keyword>
<dbReference type="Pfam" id="PF04950">
    <property type="entry name" value="RIBIOP_C"/>
    <property type="match status" value="1"/>
</dbReference>
<evidence type="ECO:0000256" key="8">
    <source>
        <dbReference type="ARBA" id="ARBA00023242"/>
    </source>
</evidence>
<evidence type="ECO:0000256" key="1">
    <source>
        <dbReference type="ARBA" id="ARBA00004604"/>
    </source>
</evidence>
<dbReference type="InterPro" id="IPR039761">
    <property type="entry name" value="Bms1/Tsr1"/>
</dbReference>
<dbReference type="PANTHER" id="PTHR12858:SF2">
    <property type="entry name" value="RIBOSOME BIOGENESIS PROTEIN BMS1 HOMOLOG"/>
    <property type="match status" value="1"/>
</dbReference>
<dbReference type="PANTHER" id="PTHR12858">
    <property type="entry name" value="RIBOSOME BIOGENESIS PROTEIN"/>
    <property type="match status" value="1"/>
</dbReference>
<dbReference type="InterPro" id="IPR003959">
    <property type="entry name" value="ATPase_AAA_core"/>
</dbReference>
<feature type="compositionally biased region" description="Acidic residues" evidence="11">
    <location>
        <begin position="439"/>
        <end position="453"/>
    </location>
</feature>
<dbReference type="SMART" id="SM00785">
    <property type="entry name" value="AARP2CN"/>
    <property type="match status" value="1"/>
</dbReference>
<feature type="region of interest" description="Disordered" evidence="11">
    <location>
        <begin position="1"/>
        <end position="82"/>
    </location>
</feature>
<feature type="region of interest" description="Disordered" evidence="11">
    <location>
        <begin position="404"/>
        <end position="556"/>
    </location>
</feature>
<organism evidence="13">
    <name type="scientific">Auxenochlorella protothecoides</name>
    <name type="common">Green microalga</name>
    <name type="synonym">Chlorella protothecoides</name>
    <dbReference type="NCBI Taxonomy" id="3075"/>
    <lineage>
        <taxon>Eukaryota</taxon>
        <taxon>Viridiplantae</taxon>
        <taxon>Chlorophyta</taxon>
        <taxon>core chlorophytes</taxon>
        <taxon>Trebouxiophyceae</taxon>
        <taxon>Chlorellales</taxon>
        <taxon>Chlorellaceae</taxon>
        <taxon>Auxenochlorella</taxon>
    </lineage>
</organism>
<dbReference type="GO" id="GO:0032040">
    <property type="term" value="C:small-subunit processome"/>
    <property type="evidence" value="ECO:0007669"/>
    <property type="project" value="UniProtKB-ARBA"/>
</dbReference>
<dbReference type="GO" id="GO:0034511">
    <property type="term" value="F:U3 snoRNA binding"/>
    <property type="evidence" value="ECO:0007669"/>
    <property type="project" value="TreeGrafter"/>
</dbReference>
<feature type="compositionally biased region" description="Low complexity" evidence="11">
    <location>
        <begin position="1141"/>
        <end position="1150"/>
    </location>
</feature>
<dbReference type="InterPro" id="IPR027417">
    <property type="entry name" value="P-loop_NTPase"/>
</dbReference>
<keyword evidence="6" id="KW-0067">ATP-binding</keyword>